<keyword evidence="2" id="KW-1185">Reference proteome</keyword>
<evidence type="ECO:0000313" key="1">
    <source>
        <dbReference type="EMBL" id="MQM07476.1"/>
    </source>
</evidence>
<evidence type="ECO:0000313" key="2">
    <source>
        <dbReference type="Proteomes" id="UP000652761"/>
    </source>
</evidence>
<name>A0A843WIC4_COLES</name>
<organism evidence="1 2">
    <name type="scientific">Colocasia esculenta</name>
    <name type="common">Wild taro</name>
    <name type="synonym">Arum esculentum</name>
    <dbReference type="NCBI Taxonomy" id="4460"/>
    <lineage>
        <taxon>Eukaryota</taxon>
        <taxon>Viridiplantae</taxon>
        <taxon>Streptophyta</taxon>
        <taxon>Embryophyta</taxon>
        <taxon>Tracheophyta</taxon>
        <taxon>Spermatophyta</taxon>
        <taxon>Magnoliopsida</taxon>
        <taxon>Liliopsida</taxon>
        <taxon>Araceae</taxon>
        <taxon>Aroideae</taxon>
        <taxon>Colocasieae</taxon>
        <taxon>Colocasia</taxon>
    </lineage>
</organism>
<accession>A0A843WIC4</accession>
<proteinExistence type="predicted"/>
<dbReference type="AlphaFoldDB" id="A0A843WIC4"/>
<protein>
    <submittedName>
        <fullName evidence="1">Uncharacterized protein</fullName>
    </submittedName>
</protein>
<comment type="caution">
    <text evidence="1">The sequence shown here is derived from an EMBL/GenBank/DDBJ whole genome shotgun (WGS) entry which is preliminary data.</text>
</comment>
<dbReference type="Proteomes" id="UP000652761">
    <property type="component" value="Unassembled WGS sequence"/>
</dbReference>
<reference evidence="1" key="1">
    <citation type="submission" date="2017-07" db="EMBL/GenBank/DDBJ databases">
        <title>Taro Niue Genome Assembly and Annotation.</title>
        <authorList>
            <person name="Atibalentja N."/>
            <person name="Keating K."/>
            <person name="Fields C.J."/>
        </authorList>
    </citation>
    <scope>NUCLEOTIDE SEQUENCE</scope>
    <source>
        <strain evidence="1">Niue_2</strain>
        <tissue evidence="1">Leaf</tissue>
    </source>
</reference>
<sequence>MTHSTVNAQVNDLTAGIDPFLAVAALPVTQALALHALALELEALLAANPILELVLSADEGRMDLMAEKCLVGTPTEARDPSFA</sequence>
<gene>
    <name evidence="1" type="ORF">Taro_040316</name>
</gene>
<dbReference type="EMBL" id="NMUH01003883">
    <property type="protein sequence ID" value="MQM07476.1"/>
    <property type="molecule type" value="Genomic_DNA"/>
</dbReference>